<reference evidence="10 11" key="1">
    <citation type="submission" date="2020-08" db="EMBL/GenBank/DDBJ databases">
        <title>A novel species.</title>
        <authorList>
            <person name="Gao J."/>
        </authorList>
    </citation>
    <scope>NUCLEOTIDE SEQUENCE [LARGE SCALE GENOMIC DNA]</scope>
    <source>
        <strain evidence="10 11">CRPJ-33</strain>
    </source>
</reference>
<evidence type="ECO:0000256" key="7">
    <source>
        <dbReference type="SAM" id="Phobius"/>
    </source>
</evidence>
<keyword evidence="3" id="KW-1003">Cell membrane</keyword>
<dbReference type="PANTHER" id="PTHR30489:SF0">
    <property type="entry name" value="LIPOPROTEIN-RELEASING SYSTEM TRANSMEMBRANE PROTEIN LOLE"/>
    <property type="match status" value="1"/>
</dbReference>
<dbReference type="GO" id="GO:0098797">
    <property type="term" value="C:plasma membrane protein complex"/>
    <property type="evidence" value="ECO:0007669"/>
    <property type="project" value="TreeGrafter"/>
</dbReference>
<dbReference type="KEGG" id="sgj:IAG43_16220"/>
<dbReference type="GO" id="GO:0044874">
    <property type="term" value="P:lipoprotein localization to outer membrane"/>
    <property type="evidence" value="ECO:0007669"/>
    <property type="project" value="TreeGrafter"/>
</dbReference>
<evidence type="ECO:0000256" key="1">
    <source>
        <dbReference type="ARBA" id="ARBA00004651"/>
    </source>
</evidence>
<gene>
    <name evidence="10" type="ORF">IAG43_16220</name>
</gene>
<evidence type="ECO:0000256" key="6">
    <source>
        <dbReference type="ARBA" id="ARBA00023136"/>
    </source>
</evidence>
<evidence type="ECO:0000256" key="5">
    <source>
        <dbReference type="ARBA" id="ARBA00022989"/>
    </source>
</evidence>
<evidence type="ECO:0000313" key="11">
    <source>
        <dbReference type="Proteomes" id="UP000516230"/>
    </source>
</evidence>
<feature type="transmembrane region" description="Helical" evidence="7">
    <location>
        <begin position="268"/>
        <end position="296"/>
    </location>
</feature>
<name>A0A7H0HUS9_9ACTN</name>
<keyword evidence="11" id="KW-1185">Reference proteome</keyword>
<evidence type="ECO:0000313" key="10">
    <source>
        <dbReference type="EMBL" id="QNP64295.1"/>
    </source>
</evidence>
<comment type="subcellular location">
    <subcellularLocation>
        <location evidence="1">Cell membrane</location>
        <topology evidence="1">Multi-pass membrane protein</topology>
    </subcellularLocation>
</comment>
<feature type="chain" id="PRO_5039685982" evidence="8">
    <location>
        <begin position="36"/>
        <end position="406"/>
    </location>
</feature>
<keyword evidence="4 7" id="KW-0812">Transmembrane</keyword>
<accession>A0A7H0HUS9</accession>
<dbReference type="PANTHER" id="PTHR30489">
    <property type="entry name" value="LIPOPROTEIN-RELEASING SYSTEM TRANSMEMBRANE PROTEIN LOLE"/>
    <property type="match status" value="1"/>
</dbReference>
<dbReference type="AlphaFoldDB" id="A0A7H0HUS9"/>
<keyword evidence="6 7" id="KW-0472">Membrane</keyword>
<dbReference type="EMBL" id="CP060825">
    <property type="protein sequence ID" value="QNP64295.1"/>
    <property type="molecule type" value="Genomic_DNA"/>
</dbReference>
<dbReference type="Proteomes" id="UP000516230">
    <property type="component" value="Chromosome"/>
</dbReference>
<feature type="transmembrane region" description="Helical" evidence="7">
    <location>
        <begin position="317"/>
        <end position="347"/>
    </location>
</feature>
<evidence type="ECO:0000256" key="2">
    <source>
        <dbReference type="ARBA" id="ARBA00005236"/>
    </source>
</evidence>
<sequence>MTSLHHGLLNARRFARRSFASSLALALCGTLSLAAATVVRGAERTAEATLSSGTSLQQIDLEPRAEDSAAKRLTPSTLAAVAAMKGVRSVEPVLQASFDSGADASLPPFLLHATSARTAVPPPMSRQVREAVFPLRGHEVVLPVVGDGQDLTGLLGRTVSVSYTQRIGENRGTPVTDRVTVVGLYDPSWQLDGPNAAYAATPLVAKWAAAREGVETGRYLETRGFAKATVVTSGPGAVGGVLDRLHEQRFHAYAVADRVRELPVLLELFRWGALLLLGLLAVAAAVTGAGLGSGLLRERVHEIGLLRAVGRTRREVAAGFAVEFGATGLAAGAAGALLGTVGGVLAVRGLAGVEIFAGRLPDGLVLPGPWAVTATFLLPAAAVLLGAARPLRRAVRTDPTRALRDW</sequence>
<evidence type="ECO:0000259" key="9">
    <source>
        <dbReference type="Pfam" id="PF02687"/>
    </source>
</evidence>
<evidence type="ECO:0000256" key="8">
    <source>
        <dbReference type="SAM" id="SignalP"/>
    </source>
</evidence>
<evidence type="ECO:0000256" key="4">
    <source>
        <dbReference type="ARBA" id="ARBA00022692"/>
    </source>
</evidence>
<evidence type="ECO:0000256" key="3">
    <source>
        <dbReference type="ARBA" id="ARBA00022475"/>
    </source>
</evidence>
<dbReference type="RefSeq" id="WP_187741433.1">
    <property type="nucleotide sequence ID" value="NZ_CP060825.1"/>
</dbReference>
<feature type="transmembrane region" description="Helical" evidence="7">
    <location>
        <begin position="367"/>
        <end position="388"/>
    </location>
</feature>
<dbReference type="InterPro" id="IPR003838">
    <property type="entry name" value="ABC3_permease_C"/>
</dbReference>
<proteinExistence type="inferred from homology"/>
<comment type="similarity">
    <text evidence="2">Belongs to the ABC-4 integral membrane protein family. LolC/E subfamily.</text>
</comment>
<dbReference type="Pfam" id="PF02687">
    <property type="entry name" value="FtsX"/>
    <property type="match status" value="1"/>
</dbReference>
<dbReference type="InterPro" id="IPR051447">
    <property type="entry name" value="Lipoprotein-release_system"/>
</dbReference>
<feature type="signal peptide" evidence="8">
    <location>
        <begin position="1"/>
        <end position="35"/>
    </location>
</feature>
<organism evidence="10 11">
    <name type="scientific">Streptomyces genisteinicus</name>
    <dbReference type="NCBI Taxonomy" id="2768068"/>
    <lineage>
        <taxon>Bacteria</taxon>
        <taxon>Bacillati</taxon>
        <taxon>Actinomycetota</taxon>
        <taxon>Actinomycetes</taxon>
        <taxon>Kitasatosporales</taxon>
        <taxon>Streptomycetaceae</taxon>
        <taxon>Streptomyces</taxon>
    </lineage>
</organism>
<feature type="domain" description="ABC3 transporter permease C-terminal" evidence="9">
    <location>
        <begin position="276"/>
        <end position="399"/>
    </location>
</feature>
<protein>
    <submittedName>
        <fullName evidence="10">FtsX-like permease family protein</fullName>
    </submittedName>
</protein>
<keyword evidence="5 7" id="KW-1133">Transmembrane helix</keyword>
<keyword evidence="8" id="KW-0732">Signal</keyword>